<sequence length="64" mass="7632">MDLKTRKNKLVALRRYIDLETNELKSNNPGNLLYEKVLRKNRLDKKIDKCARCYNLNIKSYTNS</sequence>
<name>A0A0F8ZS56_9ZZZZ</name>
<evidence type="ECO:0000313" key="1">
    <source>
        <dbReference type="EMBL" id="KKK62776.1"/>
    </source>
</evidence>
<gene>
    <name evidence="1" type="ORF">LCGC14_3000930</name>
</gene>
<proteinExistence type="predicted"/>
<protein>
    <submittedName>
        <fullName evidence="1">Uncharacterized protein</fullName>
    </submittedName>
</protein>
<organism evidence="1">
    <name type="scientific">marine sediment metagenome</name>
    <dbReference type="NCBI Taxonomy" id="412755"/>
    <lineage>
        <taxon>unclassified sequences</taxon>
        <taxon>metagenomes</taxon>
        <taxon>ecological metagenomes</taxon>
    </lineage>
</organism>
<dbReference type="EMBL" id="LAZR01061836">
    <property type="protein sequence ID" value="KKK62776.1"/>
    <property type="molecule type" value="Genomic_DNA"/>
</dbReference>
<accession>A0A0F8ZS56</accession>
<comment type="caution">
    <text evidence="1">The sequence shown here is derived from an EMBL/GenBank/DDBJ whole genome shotgun (WGS) entry which is preliminary data.</text>
</comment>
<dbReference type="AlphaFoldDB" id="A0A0F8ZS56"/>
<reference evidence="1" key="1">
    <citation type="journal article" date="2015" name="Nature">
        <title>Complex archaea that bridge the gap between prokaryotes and eukaryotes.</title>
        <authorList>
            <person name="Spang A."/>
            <person name="Saw J.H."/>
            <person name="Jorgensen S.L."/>
            <person name="Zaremba-Niedzwiedzka K."/>
            <person name="Martijn J."/>
            <person name="Lind A.E."/>
            <person name="van Eijk R."/>
            <person name="Schleper C."/>
            <person name="Guy L."/>
            <person name="Ettema T.J."/>
        </authorList>
    </citation>
    <scope>NUCLEOTIDE SEQUENCE</scope>
</reference>
<feature type="non-terminal residue" evidence="1">
    <location>
        <position position="64"/>
    </location>
</feature>